<dbReference type="GO" id="GO:0008270">
    <property type="term" value="F:zinc ion binding"/>
    <property type="evidence" value="ECO:0007669"/>
    <property type="project" value="UniProtKB-UniRule"/>
</dbReference>
<comment type="function">
    <text evidence="2 10">Catalyzes the isomerization of sedoheptulose 7-phosphate in D-glycero-D-manno-heptose 7-phosphate.</text>
</comment>
<evidence type="ECO:0000256" key="6">
    <source>
        <dbReference type="ARBA" id="ARBA00022723"/>
    </source>
</evidence>
<comment type="pathway">
    <text evidence="10">Carbohydrate biosynthesis; D-glycero-D-manno-heptose 7-phosphate biosynthesis; D-glycero-alpha-D-manno-heptose 7-phosphate and D-glycero-beta-D-manno-heptose 7-phosphate from sedoheptulose 7-phosphate: step 1/1.</text>
</comment>
<evidence type="ECO:0000256" key="10">
    <source>
        <dbReference type="HAMAP-Rule" id="MF_00067"/>
    </source>
</evidence>
<dbReference type="GO" id="GO:0008968">
    <property type="term" value="F:D-sedoheptulose 7-phosphate isomerase activity"/>
    <property type="evidence" value="ECO:0007669"/>
    <property type="project" value="UniProtKB-UniRule"/>
</dbReference>
<dbReference type="Pfam" id="PF13580">
    <property type="entry name" value="SIS_2"/>
    <property type="match status" value="1"/>
</dbReference>
<comment type="cofactor">
    <cofactor evidence="10">
        <name>Zn(2+)</name>
        <dbReference type="ChEBI" id="CHEBI:29105"/>
    </cofactor>
    <text evidence="10">Binds 1 zinc ion per subunit.</text>
</comment>
<evidence type="ECO:0000256" key="3">
    <source>
        <dbReference type="ARBA" id="ARBA00004496"/>
    </source>
</evidence>
<evidence type="ECO:0000313" key="13">
    <source>
        <dbReference type="Proteomes" id="UP000248887"/>
    </source>
</evidence>
<dbReference type="GO" id="GO:2001061">
    <property type="term" value="P:D-glycero-D-manno-heptose 7-phosphate biosynthetic process"/>
    <property type="evidence" value="ECO:0007669"/>
    <property type="project" value="UniProtKB-UniPathway"/>
</dbReference>
<dbReference type="GO" id="GO:0005737">
    <property type="term" value="C:cytoplasm"/>
    <property type="evidence" value="ECO:0007669"/>
    <property type="project" value="UniProtKB-SubCell"/>
</dbReference>
<feature type="binding site" evidence="10">
    <location>
        <position position="53"/>
    </location>
    <ligand>
        <name>Zn(2+)</name>
        <dbReference type="ChEBI" id="CHEBI:29105"/>
    </ligand>
</feature>
<dbReference type="InterPro" id="IPR004515">
    <property type="entry name" value="Phosphoheptose_Isoase"/>
</dbReference>
<evidence type="ECO:0000256" key="4">
    <source>
        <dbReference type="ARBA" id="ARBA00009894"/>
    </source>
</evidence>
<comment type="subcellular location">
    <subcellularLocation>
        <location evidence="3 10">Cytoplasm</location>
    </subcellularLocation>
</comment>
<dbReference type="SUPFAM" id="SSF53697">
    <property type="entry name" value="SIS domain"/>
    <property type="match status" value="1"/>
</dbReference>
<dbReference type="GO" id="GO:0097367">
    <property type="term" value="F:carbohydrate derivative binding"/>
    <property type="evidence" value="ECO:0007669"/>
    <property type="project" value="InterPro"/>
</dbReference>
<evidence type="ECO:0000313" key="12">
    <source>
        <dbReference type="EMBL" id="PZQ80084.1"/>
    </source>
</evidence>
<evidence type="ECO:0000256" key="5">
    <source>
        <dbReference type="ARBA" id="ARBA00022490"/>
    </source>
</evidence>
<keyword evidence="6 10" id="KW-0479">Metal-binding</keyword>
<dbReference type="PROSITE" id="PS51464">
    <property type="entry name" value="SIS"/>
    <property type="match status" value="1"/>
</dbReference>
<evidence type="ECO:0000256" key="8">
    <source>
        <dbReference type="ARBA" id="ARBA00023235"/>
    </source>
</evidence>
<dbReference type="HAMAP" id="MF_00067">
    <property type="entry name" value="GmhA"/>
    <property type="match status" value="1"/>
</dbReference>
<feature type="binding site" evidence="10">
    <location>
        <begin position="86"/>
        <end position="87"/>
    </location>
    <ligand>
        <name>substrate</name>
    </ligand>
</feature>
<sequence length="187" mass="19543">MSAYFTEAISLITRLDALGGLVEQTADAWMGALRNGGKVIFCGNGGSAADAQHLAAELMGRFLLDRDPLPALSLTVDTSALTAIGNDYGYEQVFARQLRGIGRRGDVLVGLSTSGNSANVVKAFEAARELGIITVGLTGEGGGKMAALSDILVAVPHKQANHIQEAHITLGHLICALVETTLCSPRR</sequence>
<keyword evidence="8 10" id="KW-0413">Isomerase</keyword>
<name>A0A2W5QTB8_ANCNO</name>
<comment type="caution">
    <text evidence="12">The sequence shown here is derived from an EMBL/GenBank/DDBJ whole genome shotgun (WGS) entry which is preliminary data.</text>
</comment>
<proteinExistence type="inferred from homology"/>
<feature type="binding site" evidence="10">
    <location>
        <position position="164"/>
    </location>
    <ligand>
        <name>substrate</name>
    </ligand>
</feature>
<comment type="catalytic activity">
    <reaction evidence="1 10">
        <text>2 D-sedoheptulose 7-phosphate = D-glycero-alpha-D-manno-heptose 7-phosphate + D-glycero-beta-D-manno-heptose 7-phosphate</text>
        <dbReference type="Rhea" id="RHEA:27489"/>
        <dbReference type="ChEBI" id="CHEBI:57483"/>
        <dbReference type="ChEBI" id="CHEBI:60203"/>
        <dbReference type="ChEBI" id="CHEBI:60204"/>
        <dbReference type="EC" id="5.3.1.28"/>
    </reaction>
</comment>
<feature type="binding site" evidence="10">
    <location>
        <begin position="44"/>
        <end position="46"/>
    </location>
    <ligand>
        <name>substrate</name>
    </ligand>
</feature>
<comment type="miscellaneous">
    <text evidence="10">The reaction produces a racemic mixture of D-glycero-alpha-D-manno-heptose 7-phosphate and D-glycero-beta-D-manno-heptose 7-phosphate.</text>
</comment>
<feature type="binding site" evidence="10">
    <location>
        <position position="57"/>
    </location>
    <ligand>
        <name>Zn(2+)</name>
        <dbReference type="ChEBI" id="CHEBI:29105"/>
    </ligand>
</feature>
<evidence type="ECO:0000256" key="7">
    <source>
        <dbReference type="ARBA" id="ARBA00022833"/>
    </source>
</evidence>
<comment type="subunit">
    <text evidence="10">Homotetramer.</text>
</comment>
<keyword evidence="5 10" id="KW-0963">Cytoplasm</keyword>
<feature type="binding site" evidence="10">
    <location>
        <position position="117"/>
    </location>
    <ligand>
        <name>substrate</name>
    </ligand>
</feature>
<dbReference type="UniPathway" id="UPA00041">
    <property type="reaction ID" value="UER00436"/>
</dbReference>
<protein>
    <recommendedName>
        <fullName evidence="10">Phosphoheptose isomerase</fullName>
        <ecNumber evidence="10">5.3.1.28</ecNumber>
    </recommendedName>
    <alternativeName>
        <fullName evidence="10">Sedoheptulose 7-phosphate isomerase</fullName>
    </alternativeName>
</protein>
<dbReference type="InterPro" id="IPR001347">
    <property type="entry name" value="SIS_dom"/>
</dbReference>
<evidence type="ECO:0000256" key="9">
    <source>
        <dbReference type="ARBA" id="ARBA00023277"/>
    </source>
</evidence>
<keyword evidence="9 10" id="KW-0119">Carbohydrate metabolism</keyword>
<dbReference type="EC" id="5.3.1.28" evidence="10"/>
<accession>A0A2W5QTB8</accession>
<keyword evidence="7 10" id="KW-0862">Zinc</keyword>
<dbReference type="AlphaFoldDB" id="A0A2W5QTB8"/>
<dbReference type="InterPro" id="IPR046348">
    <property type="entry name" value="SIS_dom_sf"/>
</dbReference>
<evidence type="ECO:0000259" key="11">
    <source>
        <dbReference type="PROSITE" id="PS51464"/>
    </source>
</evidence>
<gene>
    <name evidence="10" type="primary">gmhA</name>
    <name evidence="12" type="ORF">DI549_18175</name>
</gene>
<feature type="binding site" evidence="10">
    <location>
        <position position="164"/>
    </location>
    <ligand>
        <name>Zn(2+)</name>
        <dbReference type="ChEBI" id="CHEBI:29105"/>
    </ligand>
</feature>
<dbReference type="EMBL" id="QFQD01000072">
    <property type="protein sequence ID" value="PZQ80084.1"/>
    <property type="molecule type" value="Genomic_DNA"/>
</dbReference>
<feature type="binding site" evidence="10">
    <location>
        <position position="172"/>
    </location>
    <ligand>
        <name>Zn(2+)</name>
        <dbReference type="ChEBI" id="CHEBI:29105"/>
    </ligand>
</feature>
<feature type="domain" description="SIS" evidence="11">
    <location>
        <begin position="29"/>
        <end position="187"/>
    </location>
</feature>
<reference evidence="12 13" key="1">
    <citation type="submission" date="2017-08" db="EMBL/GenBank/DDBJ databases">
        <title>Infants hospitalized years apart are colonized by the same room-sourced microbial strains.</title>
        <authorList>
            <person name="Brooks B."/>
            <person name="Olm M.R."/>
            <person name="Firek B.A."/>
            <person name="Baker R."/>
            <person name="Thomas B.C."/>
            <person name="Morowitz M.J."/>
            <person name="Banfield J.F."/>
        </authorList>
    </citation>
    <scope>NUCLEOTIDE SEQUENCE [LARGE SCALE GENOMIC DNA]</scope>
    <source>
        <strain evidence="12">S2_005_001_R2_27</strain>
    </source>
</reference>
<dbReference type="Gene3D" id="3.40.50.10490">
    <property type="entry name" value="Glucose-6-phosphate isomerase like protein, domain 1"/>
    <property type="match status" value="1"/>
</dbReference>
<feature type="binding site" evidence="10">
    <location>
        <position position="57"/>
    </location>
    <ligand>
        <name>substrate</name>
    </ligand>
</feature>
<feature type="binding site" evidence="10">
    <location>
        <begin position="112"/>
        <end position="114"/>
    </location>
    <ligand>
        <name>substrate</name>
    </ligand>
</feature>
<organism evidence="12 13">
    <name type="scientific">Ancylobacter novellus</name>
    <name type="common">Thiobacillus novellus</name>
    <dbReference type="NCBI Taxonomy" id="921"/>
    <lineage>
        <taxon>Bacteria</taxon>
        <taxon>Pseudomonadati</taxon>
        <taxon>Pseudomonadota</taxon>
        <taxon>Alphaproteobacteria</taxon>
        <taxon>Hyphomicrobiales</taxon>
        <taxon>Xanthobacteraceae</taxon>
        <taxon>Ancylobacter</taxon>
    </lineage>
</organism>
<dbReference type="InterPro" id="IPR035461">
    <property type="entry name" value="GmhA/DiaA"/>
</dbReference>
<comment type="similarity">
    <text evidence="4 10">Belongs to the SIS family. GmhA subfamily.</text>
</comment>
<dbReference type="Proteomes" id="UP000248887">
    <property type="component" value="Unassembled WGS sequence"/>
</dbReference>
<dbReference type="PANTHER" id="PTHR30390">
    <property type="entry name" value="SEDOHEPTULOSE 7-PHOSPHATE ISOMERASE / DNAA INITIATOR-ASSOCIATING FACTOR FOR REPLICATION INITIATION"/>
    <property type="match status" value="1"/>
</dbReference>
<evidence type="ECO:0000256" key="1">
    <source>
        <dbReference type="ARBA" id="ARBA00000348"/>
    </source>
</evidence>
<dbReference type="GO" id="GO:0005975">
    <property type="term" value="P:carbohydrate metabolic process"/>
    <property type="evidence" value="ECO:0007669"/>
    <property type="project" value="UniProtKB-UniRule"/>
</dbReference>
<dbReference type="PANTHER" id="PTHR30390:SF6">
    <property type="entry name" value="DNAA INITIATOR-ASSOCIATING PROTEIN DIAA"/>
    <property type="match status" value="1"/>
</dbReference>
<dbReference type="InterPro" id="IPR050099">
    <property type="entry name" value="SIS_GmhA/DiaA_subfam"/>
</dbReference>
<evidence type="ECO:0000256" key="2">
    <source>
        <dbReference type="ARBA" id="ARBA00003172"/>
    </source>
</evidence>
<dbReference type="CDD" id="cd05006">
    <property type="entry name" value="SIS_GmhA"/>
    <property type="match status" value="1"/>
</dbReference>